<keyword evidence="6 8" id="KW-1133">Transmembrane helix</keyword>
<dbReference type="Pfam" id="PF07690">
    <property type="entry name" value="MFS_1"/>
    <property type="match status" value="1"/>
</dbReference>
<feature type="transmembrane region" description="Helical" evidence="8">
    <location>
        <begin position="12"/>
        <end position="33"/>
    </location>
</feature>
<comment type="similarity">
    <text evidence="2 8">Belongs to the major facilitator superfamily. Bcr/CmlA family.</text>
</comment>
<dbReference type="NCBIfam" id="TIGR00710">
    <property type="entry name" value="efflux_Bcr_CflA"/>
    <property type="match status" value="1"/>
</dbReference>
<sequence length="414" mass="44509">MTTQNTAKLPHPGLSFAAFVTLMAGFMALNGLAVDTMLPALPAIGDELGVTDPNDRQWVITAYFLGFGIFQLFYGPLSDRFGRRPVLLFGVSVYAFFSIVTVFVSTFDGVVVTRFLQGAGSAATRVLVVAIVRDCYSGRQMAKVMSLAFIIFLTVPVLAPAIGQGIMLFVSWHWIFLGLALFAVGLTAFAWVRLPETLHPEYRLPLSMKRVLTAFKVVTTTRQSIGYSIAMTLVLGPLFGYIASVQQIFADVFQVEALFTVYFAVTAISMAIASFVNSRVVERLGTRLVSHSAMCGMLVCALLGILLETLGYQNLYTFVVLQSAIMFCFGLTAPNFGSMAMEPVGHIAGTASSVQGCITTVGAAVLGFLIGQAFDGTTLPLIGAFALLSASAIVVVLITEGRLFQPLHEAPVER</sequence>
<protein>
    <recommendedName>
        <fullName evidence="8">Bcr/CflA family efflux transporter</fullName>
    </recommendedName>
</protein>
<keyword evidence="3 8" id="KW-0813">Transport</keyword>
<keyword evidence="5 8" id="KW-0812">Transmembrane</keyword>
<dbReference type="PANTHER" id="PTHR42718">
    <property type="entry name" value="MAJOR FACILITATOR SUPERFAMILY MULTIDRUG TRANSPORTER MFSC"/>
    <property type="match status" value="1"/>
</dbReference>
<feature type="transmembrane region" description="Helical" evidence="8">
    <location>
        <begin position="57"/>
        <end position="74"/>
    </location>
</feature>
<dbReference type="Gene3D" id="1.20.1720.10">
    <property type="entry name" value="Multidrug resistance protein D"/>
    <property type="match status" value="1"/>
</dbReference>
<evidence type="ECO:0000256" key="3">
    <source>
        <dbReference type="ARBA" id="ARBA00022448"/>
    </source>
</evidence>
<dbReference type="InterPro" id="IPR036259">
    <property type="entry name" value="MFS_trans_sf"/>
</dbReference>
<dbReference type="PANTHER" id="PTHR42718:SF9">
    <property type="entry name" value="MAJOR FACILITATOR SUPERFAMILY MULTIDRUG TRANSPORTER MFSC"/>
    <property type="match status" value="1"/>
</dbReference>
<feature type="transmembrane region" description="Helical" evidence="8">
    <location>
        <begin position="86"/>
        <end position="105"/>
    </location>
</feature>
<feature type="transmembrane region" description="Helical" evidence="8">
    <location>
        <begin position="288"/>
        <end position="307"/>
    </location>
</feature>
<name>A0A2Z2NLK2_9GAMM</name>
<dbReference type="PRINTS" id="PR01036">
    <property type="entry name" value="TCRTETB"/>
</dbReference>
<dbReference type="Proteomes" id="UP000250079">
    <property type="component" value="Chromosome"/>
</dbReference>
<feature type="transmembrane region" description="Helical" evidence="8">
    <location>
        <begin position="144"/>
        <end position="166"/>
    </location>
</feature>
<organism evidence="10 11">
    <name type="scientific">Granulosicoccus antarcticus IMCC3135</name>
    <dbReference type="NCBI Taxonomy" id="1192854"/>
    <lineage>
        <taxon>Bacteria</taxon>
        <taxon>Pseudomonadati</taxon>
        <taxon>Pseudomonadota</taxon>
        <taxon>Gammaproteobacteria</taxon>
        <taxon>Chromatiales</taxon>
        <taxon>Granulosicoccaceae</taxon>
        <taxon>Granulosicoccus</taxon>
    </lineage>
</organism>
<keyword evidence="4" id="KW-1003">Cell membrane</keyword>
<feature type="transmembrane region" description="Helical" evidence="8">
    <location>
        <begin position="225"/>
        <end position="245"/>
    </location>
</feature>
<dbReference type="KEGG" id="gai:IMCC3135_11160"/>
<evidence type="ECO:0000256" key="2">
    <source>
        <dbReference type="ARBA" id="ARBA00006236"/>
    </source>
</evidence>
<evidence type="ECO:0000256" key="7">
    <source>
        <dbReference type="ARBA" id="ARBA00023136"/>
    </source>
</evidence>
<feature type="transmembrane region" description="Helical" evidence="8">
    <location>
        <begin position="354"/>
        <end position="374"/>
    </location>
</feature>
<dbReference type="GO" id="GO:0005886">
    <property type="term" value="C:plasma membrane"/>
    <property type="evidence" value="ECO:0007669"/>
    <property type="project" value="UniProtKB-SubCell"/>
</dbReference>
<proteinExistence type="inferred from homology"/>
<evidence type="ECO:0000256" key="5">
    <source>
        <dbReference type="ARBA" id="ARBA00022692"/>
    </source>
</evidence>
<dbReference type="InterPro" id="IPR011701">
    <property type="entry name" value="MFS"/>
</dbReference>
<feature type="domain" description="Major facilitator superfamily (MFS) profile" evidence="9">
    <location>
        <begin position="17"/>
        <end position="402"/>
    </location>
</feature>
<dbReference type="GO" id="GO:0042910">
    <property type="term" value="F:xenobiotic transmembrane transporter activity"/>
    <property type="evidence" value="ECO:0007669"/>
    <property type="project" value="InterPro"/>
</dbReference>
<dbReference type="OrthoDB" id="9812221at2"/>
<evidence type="ECO:0000256" key="4">
    <source>
        <dbReference type="ARBA" id="ARBA00022475"/>
    </source>
</evidence>
<dbReference type="EMBL" id="CP018632">
    <property type="protein sequence ID" value="ASJ72322.1"/>
    <property type="molecule type" value="Genomic_DNA"/>
</dbReference>
<feature type="transmembrane region" description="Helical" evidence="8">
    <location>
        <begin position="380"/>
        <end position="398"/>
    </location>
</feature>
<feature type="transmembrane region" description="Helical" evidence="8">
    <location>
        <begin position="172"/>
        <end position="194"/>
    </location>
</feature>
<accession>A0A2Z2NLK2</accession>
<evidence type="ECO:0000256" key="1">
    <source>
        <dbReference type="ARBA" id="ARBA00004651"/>
    </source>
</evidence>
<gene>
    <name evidence="10" type="primary">bcr_2</name>
    <name evidence="10" type="ORF">IMCC3135_11160</name>
</gene>
<dbReference type="SUPFAM" id="SSF103473">
    <property type="entry name" value="MFS general substrate transporter"/>
    <property type="match status" value="1"/>
</dbReference>
<keyword evidence="7 8" id="KW-0472">Membrane</keyword>
<dbReference type="RefSeq" id="WP_088917642.1">
    <property type="nucleotide sequence ID" value="NZ_CP018632.1"/>
</dbReference>
<dbReference type="AlphaFoldDB" id="A0A2Z2NLK2"/>
<dbReference type="InterPro" id="IPR020846">
    <property type="entry name" value="MFS_dom"/>
</dbReference>
<feature type="transmembrane region" description="Helical" evidence="8">
    <location>
        <begin position="257"/>
        <end position="276"/>
    </location>
</feature>
<keyword evidence="8" id="KW-0997">Cell inner membrane</keyword>
<evidence type="ECO:0000259" key="9">
    <source>
        <dbReference type="PROSITE" id="PS50850"/>
    </source>
</evidence>
<comment type="subcellular location">
    <subcellularLocation>
        <location evidence="8">Cell inner membrane</location>
        <topology evidence="8">Multi-pass membrane protein</topology>
    </subcellularLocation>
    <subcellularLocation>
        <location evidence="1">Cell membrane</location>
        <topology evidence="1">Multi-pass membrane protein</topology>
    </subcellularLocation>
</comment>
<dbReference type="GO" id="GO:1990961">
    <property type="term" value="P:xenobiotic detoxification by transmembrane export across the plasma membrane"/>
    <property type="evidence" value="ECO:0007669"/>
    <property type="project" value="InterPro"/>
</dbReference>
<evidence type="ECO:0000256" key="8">
    <source>
        <dbReference type="RuleBase" id="RU365088"/>
    </source>
</evidence>
<dbReference type="PROSITE" id="PS50850">
    <property type="entry name" value="MFS"/>
    <property type="match status" value="1"/>
</dbReference>
<evidence type="ECO:0000256" key="6">
    <source>
        <dbReference type="ARBA" id="ARBA00022989"/>
    </source>
</evidence>
<evidence type="ECO:0000313" key="11">
    <source>
        <dbReference type="Proteomes" id="UP000250079"/>
    </source>
</evidence>
<evidence type="ECO:0000313" key="10">
    <source>
        <dbReference type="EMBL" id="ASJ72322.1"/>
    </source>
</evidence>
<dbReference type="InterPro" id="IPR004812">
    <property type="entry name" value="Efflux_drug-R_Bcr/CmlA"/>
</dbReference>
<keyword evidence="11" id="KW-1185">Reference proteome</keyword>
<dbReference type="CDD" id="cd17320">
    <property type="entry name" value="MFS_MdfA_MDR_like"/>
    <property type="match status" value="1"/>
</dbReference>
<feature type="transmembrane region" description="Helical" evidence="8">
    <location>
        <begin position="313"/>
        <end position="333"/>
    </location>
</feature>
<reference evidence="10 11" key="1">
    <citation type="submission" date="2016-12" db="EMBL/GenBank/DDBJ databases">
        <authorList>
            <person name="Song W.-J."/>
            <person name="Kurnit D.M."/>
        </authorList>
    </citation>
    <scope>NUCLEOTIDE SEQUENCE [LARGE SCALE GENOMIC DNA]</scope>
    <source>
        <strain evidence="10 11">IMCC3135</strain>
    </source>
</reference>
<feature type="transmembrane region" description="Helical" evidence="8">
    <location>
        <begin position="111"/>
        <end position="132"/>
    </location>
</feature>